<dbReference type="PANTHER" id="PTHR22550">
    <property type="entry name" value="SPORE GERMINATION PROTEIN"/>
    <property type="match status" value="1"/>
</dbReference>
<name>A0ABQ5N8F8_9CLOT</name>
<evidence type="ECO:0000313" key="5">
    <source>
        <dbReference type="Proteomes" id="UP001208567"/>
    </source>
</evidence>
<keyword evidence="3" id="KW-0812">Transmembrane</keyword>
<feature type="transmembrane region" description="Helical" evidence="3">
    <location>
        <begin position="457"/>
        <end position="480"/>
    </location>
</feature>
<evidence type="ECO:0000256" key="3">
    <source>
        <dbReference type="SAM" id="Phobius"/>
    </source>
</evidence>
<protein>
    <submittedName>
        <fullName evidence="4">Spore germination protein</fullName>
    </submittedName>
</protein>
<organism evidence="4 5">
    <name type="scientific">Clostridium omnivorum</name>
    <dbReference type="NCBI Taxonomy" id="1604902"/>
    <lineage>
        <taxon>Bacteria</taxon>
        <taxon>Bacillati</taxon>
        <taxon>Bacillota</taxon>
        <taxon>Clostridia</taxon>
        <taxon>Eubacteriales</taxon>
        <taxon>Clostridiaceae</taxon>
        <taxon>Clostridium</taxon>
    </lineage>
</organism>
<dbReference type="Pfam" id="PF03323">
    <property type="entry name" value="GerA"/>
    <property type="match status" value="1"/>
</dbReference>
<proteinExistence type="inferred from homology"/>
<dbReference type="InterPro" id="IPR004995">
    <property type="entry name" value="Spore_Ger"/>
</dbReference>
<accession>A0ABQ5N8F8</accession>
<sequence length="537" mass="60488">MIRKYYTKDTNSGDLSEVAKIISDKNSEMNNSNNYKRSTKAIQKQTVYVSKELNANKSFLNKIFNNCVDVIIREINIASNPQYPAFIIYIANLTPIELVEECVIERLIKYQFAENADFNNINYYEGLLGVGKEDTYNDMDKVIDSILQGNLILFVNGISRSITVTLKNPPNRSVEKSDTELSLRGPKESLNESIAINLALIRKRMKNKYLKTERIKVGTNTQTDIIIIYLENIANDKIVNEVRTRIKKIRTDAIYDSNDLQEFIGDARKSMFPTAFITEKPDTVISKLLEGRVAIITDGSPSAITVPAVFMEFLQVGEDYYIRYIPTTFNRWIRYFLFLVSILLPGFYVAIITFHQELLPTALLITVIKGRSNVPFPTLLETLVMVFAFDALREAGLRMPRALGQAISIVGALVLGEAAVSAGLVSELIVIVVAFTGISSFTLGYPEMYMSILVPRYIFVLLGGTLGLLGLNCGMIALLINFTSKRSFGVPYMAPIMPMVKDELDDAVIRSPMPDMKNRPKIMTWAHSIRKHKTNKN</sequence>
<comment type="caution">
    <text evidence="4">The sequence shown here is derived from an EMBL/GenBank/DDBJ whole genome shotgun (WGS) entry which is preliminary data.</text>
</comment>
<feature type="transmembrane region" description="Helical" evidence="3">
    <location>
        <begin position="428"/>
        <end position="445"/>
    </location>
</feature>
<dbReference type="Proteomes" id="UP001208567">
    <property type="component" value="Unassembled WGS sequence"/>
</dbReference>
<reference evidence="4 5" key="1">
    <citation type="journal article" date="2024" name="Int. J. Syst. Evol. Microbiol.">
        <title>Clostridium omnivorum sp. nov., isolated from anoxic soil under the treatment of reductive soil disinfestation.</title>
        <authorList>
            <person name="Ueki A."/>
            <person name="Tonouchi A."/>
            <person name="Kaku N."/>
            <person name="Honma S."/>
            <person name="Ueki K."/>
        </authorList>
    </citation>
    <scope>NUCLEOTIDE SEQUENCE [LARGE SCALE GENOMIC DNA]</scope>
    <source>
        <strain evidence="4 5">E14</strain>
    </source>
</reference>
<dbReference type="EMBL" id="BRXR01000001">
    <property type="protein sequence ID" value="GLC31416.1"/>
    <property type="molecule type" value="Genomic_DNA"/>
</dbReference>
<comment type="similarity">
    <text evidence="1">Belongs to the GerABKA family.</text>
</comment>
<keyword evidence="2 3" id="KW-0472">Membrane</keyword>
<feature type="transmembrane region" description="Helical" evidence="3">
    <location>
        <begin position="332"/>
        <end position="354"/>
    </location>
</feature>
<dbReference type="RefSeq" id="WP_264850704.1">
    <property type="nucleotide sequence ID" value="NZ_BRXR01000001.1"/>
</dbReference>
<keyword evidence="5" id="KW-1185">Reference proteome</keyword>
<dbReference type="PIRSF" id="PIRSF005690">
    <property type="entry name" value="GerBA"/>
    <property type="match status" value="1"/>
</dbReference>
<evidence type="ECO:0000313" key="4">
    <source>
        <dbReference type="EMBL" id="GLC31416.1"/>
    </source>
</evidence>
<dbReference type="PANTHER" id="PTHR22550:SF5">
    <property type="entry name" value="LEUCINE ZIPPER PROTEIN 4"/>
    <property type="match status" value="1"/>
</dbReference>
<gene>
    <name evidence="4" type="primary">gerKA_2</name>
    <name evidence="4" type="ORF">bsdE14_28260</name>
</gene>
<keyword evidence="3" id="KW-1133">Transmembrane helix</keyword>
<dbReference type="InterPro" id="IPR050768">
    <property type="entry name" value="UPF0353/GerABKA_families"/>
</dbReference>
<evidence type="ECO:0000256" key="2">
    <source>
        <dbReference type="ARBA" id="ARBA00023136"/>
    </source>
</evidence>
<evidence type="ECO:0000256" key="1">
    <source>
        <dbReference type="ARBA" id="ARBA00005278"/>
    </source>
</evidence>